<organism evidence="1 2">
    <name type="scientific">Scutellospora calospora</name>
    <dbReference type="NCBI Taxonomy" id="85575"/>
    <lineage>
        <taxon>Eukaryota</taxon>
        <taxon>Fungi</taxon>
        <taxon>Fungi incertae sedis</taxon>
        <taxon>Mucoromycota</taxon>
        <taxon>Glomeromycotina</taxon>
        <taxon>Glomeromycetes</taxon>
        <taxon>Diversisporales</taxon>
        <taxon>Gigasporaceae</taxon>
        <taxon>Scutellospora</taxon>
    </lineage>
</organism>
<sequence length="546" mass="61932">DLQKVLEQRNEKIPKPKSVINSLVKHQPSVDKVPPPLPSREKLLIRQNSEMQVESAYIRKKSPSRQDSTNTSRPSIRRNNSSNSIASEKSSSKASTAFSISSETLVDESDENPDPVSRCLPIVDKDFNEYLVKSDYDFSTVDEYARETPESETRSETRLANYLTSGWDDDLYKLRAIFVWITDNISYDCVSFFSGKLSHQSAKDVLKSRTAVCAGYAELFYRLANEAGLRVWQISGNAKVGDIIGPNDRSHAHAWNGVLYKGEYLFIDSTWGAGHVNNNRFTKRFEPFYFLTSPIQFIYSHFPEQTTQQYLQPTITRKEFNNQPYYKSGFFAEGLRFLRYHGSEIEAIDDNIILDLEQLIDDGGINKVTASLEWTGKKIDVFSQRLAIPGPKGGILHRLRIGCPTRGDGKLQLYYNKEGLKECPGICSILIKNSGTGAKYRKFVYQYSAPYSCTIIKPIYQTLGYTKRTHFEVILFNVTSRKKIPSIIVGSPGMERQTCLEQLIDRNDSNGCITMACDVVMNYKGTWCLAIKTGNEYSILANYDVN</sequence>
<comment type="caution">
    <text evidence="1">The sequence shown here is derived from an EMBL/GenBank/DDBJ whole genome shotgun (WGS) entry which is preliminary data.</text>
</comment>
<feature type="non-terminal residue" evidence="1">
    <location>
        <position position="1"/>
    </location>
</feature>
<name>A0ACA9MKS6_9GLOM</name>
<gene>
    <name evidence="1" type="ORF">SCALOS_LOCUS6859</name>
</gene>
<evidence type="ECO:0000313" key="2">
    <source>
        <dbReference type="Proteomes" id="UP000789860"/>
    </source>
</evidence>
<protein>
    <submittedName>
        <fullName evidence="1">832_t:CDS:1</fullName>
    </submittedName>
</protein>
<evidence type="ECO:0000313" key="1">
    <source>
        <dbReference type="EMBL" id="CAG8598944.1"/>
    </source>
</evidence>
<dbReference type="EMBL" id="CAJVPM010014083">
    <property type="protein sequence ID" value="CAG8598944.1"/>
    <property type="molecule type" value="Genomic_DNA"/>
</dbReference>
<proteinExistence type="predicted"/>
<keyword evidence="2" id="KW-1185">Reference proteome</keyword>
<reference evidence="1" key="1">
    <citation type="submission" date="2021-06" db="EMBL/GenBank/DDBJ databases">
        <authorList>
            <person name="Kallberg Y."/>
            <person name="Tangrot J."/>
            <person name="Rosling A."/>
        </authorList>
    </citation>
    <scope>NUCLEOTIDE SEQUENCE</scope>
    <source>
        <strain evidence="1">AU212A</strain>
    </source>
</reference>
<dbReference type="Proteomes" id="UP000789860">
    <property type="component" value="Unassembled WGS sequence"/>
</dbReference>
<accession>A0ACA9MKS6</accession>